<feature type="region of interest" description="Disordered" evidence="1">
    <location>
        <begin position="1"/>
        <end position="29"/>
    </location>
</feature>
<dbReference type="Pfam" id="PF07460">
    <property type="entry name" value="NUMOD3"/>
    <property type="match status" value="2"/>
</dbReference>
<evidence type="ECO:0000313" key="3">
    <source>
        <dbReference type="EMBL" id="KKK97489.1"/>
    </source>
</evidence>
<feature type="domain" description="Nuclease associated modular" evidence="2">
    <location>
        <begin position="58"/>
        <end position="74"/>
    </location>
</feature>
<dbReference type="SMART" id="SM00496">
    <property type="entry name" value="IENR2"/>
    <property type="match status" value="3"/>
</dbReference>
<name>A0A0F9C4U3_9ZZZZ</name>
<dbReference type="Gene3D" id="3.40.960.10">
    <property type="entry name" value="VSR Endonuclease"/>
    <property type="match status" value="1"/>
</dbReference>
<feature type="domain" description="Nuclease associated modular" evidence="2">
    <location>
        <begin position="41"/>
        <end position="57"/>
    </location>
</feature>
<dbReference type="GO" id="GO:0003677">
    <property type="term" value="F:DNA binding"/>
    <property type="evidence" value="ECO:0007669"/>
    <property type="project" value="InterPro"/>
</dbReference>
<proteinExistence type="predicted"/>
<accession>A0A0F9C4U3</accession>
<feature type="compositionally biased region" description="Basic and acidic residues" evidence="1">
    <location>
        <begin position="17"/>
        <end position="29"/>
    </location>
</feature>
<reference evidence="3" key="1">
    <citation type="journal article" date="2015" name="Nature">
        <title>Complex archaea that bridge the gap between prokaryotes and eukaryotes.</title>
        <authorList>
            <person name="Spang A."/>
            <person name="Saw J.H."/>
            <person name="Jorgensen S.L."/>
            <person name="Zaremba-Niedzwiedzka K."/>
            <person name="Martijn J."/>
            <person name="Lind A.E."/>
            <person name="van Eijk R."/>
            <person name="Schleper C."/>
            <person name="Guy L."/>
            <person name="Ettema T.J."/>
        </authorList>
    </citation>
    <scope>NUCLEOTIDE SEQUENCE</scope>
</reference>
<dbReference type="AlphaFoldDB" id="A0A0F9C4U3"/>
<comment type="caution">
    <text evidence="3">The sequence shown here is derived from an EMBL/GenBank/DDBJ whole genome shotgun (WGS) entry which is preliminary data.</text>
</comment>
<dbReference type="InterPro" id="IPR003611">
    <property type="entry name" value="NUMOD3"/>
</dbReference>
<sequence length="191" mass="22048">MRGRFSKGDIPWNKGVPMREETKQKLSESKRGVITWNKGSSTGPLSEETRQKISTALKGRETTLEHRANLSKALKGRKAPWAADNWTQDNKKVSCLTYRLAEVLMECGFGEVAIEQSFWPYTVDVLLLDEWVAFEADGKYWHNSSWLRRSGRTPNKLTSTERDQRLFDKYQLPIVHLSEDEVNKLYIALIK</sequence>
<feature type="domain" description="Nuclease associated modular" evidence="2">
    <location>
        <begin position="14"/>
        <end position="30"/>
    </location>
</feature>
<organism evidence="3">
    <name type="scientific">marine sediment metagenome</name>
    <dbReference type="NCBI Taxonomy" id="412755"/>
    <lineage>
        <taxon>unclassified sequences</taxon>
        <taxon>metagenomes</taxon>
        <taxon>ecological metagenomes</taxon>
    </lineage>
</organism>
<protein>
    <recommendedName>
        <fullName evidence="2">Nuclease associated modular domain-containing protein</fullName>
    </recommendedName>
</protein>
<evidence type="ECO:0000256" key="1">
    <source>
        <dbReference type="SAM" id="MobiDB-lite"/>
    </source>
</evidence>
<dbReference type="EMBL" id="LAZR01046029">
    <property type="protein sequence ID" value="KKK97489.1"/>
    <property type="molecule type" value="Genomic_DNA"/>
</dbReference>
<gene>
    <name evidence="3" type="ORF">LCGC14_2652240</name>
</gene>
<evidence type="ECO:0000259" key="2">
    <source>
        <dbReference type="SMART" id="SM00496"/>
    </source>
</evidence>
<dbReference type="SUPFAM" id="SSF64496">
    <property type="entry name" value="DNA-binding domain of intron-encoded endonucleases"/>
    <property type="match status" value="1"/>
</dbReference>